<evidence type="ECO:0000256" key="2">
    <source>
        <dbReference type="ARBA" id="ARBA00022670"/>
    </source>
</evidence>
<evidence type="ECO:0000256" key="3">
    <source>
        <dbReference type="ARBA" id="ARBA00022750"/>
    </source>
</evidence>
<keyword evidence="3" id="KW-0064">Aspartyl protease</keyword>
<keyword evidence="6" id="KW-0732">Signal</keyword>
<dbReference type="KEGG" id="aprc:113874759"/>
<dbReference type="AlphaFoldDB" id="A0A8B8MNG6"/>
<dbReference type="OrthoDB" id="2747330at2759"/>
<dbReference type="InterPro" id="IPR032861">
    <property type="entry name" value="TAXi_N"/>
</dbReference>
<feature type="domain" description="Peptidase A1" evidence="7">
    <location>
        <begin position="81"/>
        <end position="422"/>
    </location>
</feature>
<feature type="chain" id="PRO_5033981552" evidence="6">
    <location>
        <begin position="24"/>
        <end position="431"/>
    </location>
</feature>
<dbReference type="PANTHER" id="PTHR47967:SF14">
    <property type="entry name" value="EUKARYOTIC ASPARTYL PROTEASE FAMILY PROTEIN"/>
    <property type="match status" value="1"/>
</dbReference>
<organism evidence="8 9">
    <name type="scientific">Abrus precatorius</name>
    <name type="common">Indian licorice</name>
    <name type="synonym">Glycine abrus</name>
    <dbReference type="NCBI Taxonomy" id="3816"/>
    <lineage>
        <taxon>Eukaryota</taxon>
        <taxon>Viridiplantae</taxon>
        <taxon>Streptophyta</taxon>
        <taxon>Embryophyta</taxon>
        <taxon>Tracheophyta</taxon>
        <taxon>Spermatophyta</taxon>
        <taxon>Magnoliopsida</taxon>
        <taxon>eudicotyledons</taxon>
        <taxon>Gunneridae</taxon>
        <taxon>Pentapetalae</taxon>
        <taxon>rosids</taxon>
        <taxon>fabids</taxon>
        <taxon>Fabales</taxon>
        <taxon>Fabaceae</taxon>
        <taxon>Papilionoideae</taxon>
        <taxon>50 kb inversion clade</taxon>
        <taxon>NPAAA clade</taxon>
        <taxon>indigoferoid/millettioid clade</taxon>
        <taxon>Abreae</taxon>
        <taxon>Abrus</taxon>
    </lineage>
</organism>
<keyword evidence="5" id="KW-0325">Glycoprotein</keyword>
<evidence type="ECO:0000259" key="7">
    <source>
        <dbReference type="PROSITE" id="PS51767"/>
    </source>
</evidence>
<evidence type="ECO:0000313" key="8">
    <source>
        <dbReference type="Proteomes" id="UP000694853"/>
    </source>
</evidence>
<dbReference type="CDD" id="cd05476">
    <property type="entry name" value="pepsin_A_like_plant"/>
    <property type="match status" value="1"/>
</dbReference>
<dbReference type="FunFam" id="2.40.70.10:FF:000095">
    <property type="entry name" value="Aspartyl protease family protein"/>
    <property type="match status" value="1"/>
</dbReference>
<evidence type="ECO:0000256" key="5">
    <source>
        <dbReference type="ARBA" id="ARBA00023180"/>
    </source>
</evidence>
<dbReference type="Pfam" id="PF14541">
    <property type="entry name" value="TAXi_C"/>
    <property type="match status" value="1"/>
</dbReference>
<dbReference type="FunFam" id="2.40.70.10:FF:000033">
    <property type="entry name" value="Aspartyl protease family protein"/>
    <property type="match status" value="1"/>
</dbReference>
<dbReference type="GO" id="GO:0004190">
    <property type="term" value="F:aspartic-type endopeptidase activity"/>
    <property type="evidence" value="ECO:0007669"/>
    <property type="project" value="UniProtKB-KW"/>
</dbReference>
<keyword evidence="4" id="KW-0378">Hydrolase</keyword>
<dbReference type="GO" id="GO:0006508">
    <property type="term" value="P:proteolysis"/>
    <property type="evidence" value="ECO:0007669"/>
    <property type="project" value="UniProtKB-KW"/>
</dbReference>
<dbReference type="InterPro" id="IPR001969">
    <property type="entry name" value="Aspartic_peptidase_AS"/>
</dbReference>
<dbReference type="GeneID" id="113874759"/>
<dbReference type="Proteomes" id="UP000694853">
    <property type="component" value="Unplaced"/>
</dbReference>
<dbReference type="SUPFAM" id="SSF50630">
    <property type="entry name" value="Acid proteases"/>
    <property type="match status" value="1"/>
</dbReference>
<dbReference type="Pfam" id="PF14543">
    <property type="entry name" value="TAXi_N"/>
    <property type="match status" value="1"/>
</dbReference>
<dbReference type="PROSITE" id="PS51767">
    <property type="entry name" value="PEPTIDASE_A1"/>
    <property type="match status" value="1"/>
</dbReference>
<dbReference type="GO" id="GO:0005576">
    <property type="term" value="C:extracellular region"/>
    <property type="evidence" value="ECO:0007669"/>
    <property type="project" value="TreeGrafter"/>
</dbReference>
<evidence type="ECO:0000256" key="4">
    <source>
        <dbReference type="ARBA" id="ARBA00022801"/>
    </source>
</evidence>
<keyword evidence="8" id="KW-1185">Reference proteome</keyword>
<feature type="signal peptide" evidence="6">
    <location>
        <begin position="1"/>
        <end position="23"/>
    </location>
</feature>
<dbReference type="InterPro" id="IPR032799">
    <property type="entry name" value="TAXi_C"/>
</dbReference>
<name>A0A8B8MNG6_ABRPR</name>
<evidence type="ECO:0000256" key="1">
    <source>
        <dbReference type="ARBA" id="ARBA00007447"/>
    </source>
</evidence>
<gene>
    <name evidence="9" type="primary">LOC113874759</name>
</gene>
<dbReference type="InterPro" id="IPR051708">
    <property type="entry name" value="Plant_Aspart_Prot_A1"/>
</dbReference>
<dbReference type="InterPro" id="IPR021109">
    <property type="entry name" value="Peptidase_aspartic_dom_sf"/>
</dbReference>
<evidence type="ECO:0000313" key="9">
    <source>
        <dbReference type="RefSeq" id="XP_027368774.1"/>
    </source>
</evidence>
<dbReference type="InterPro" id="IPR033121">
    <property type="entry name" value="PEPTIDASE_A1"/>
</dbReference>
<comment type="similarity">
    <text evidence="1">Belongs to the peptidase A1 family.</text>
</comment>
<reference evidence="8" key="1">
    <citation type="journal article" date="2019" name="Toxins">
        <title>Detection of Abrin-Like and Prepropulchellin-Like Toxin Genes and Transcripts Using Whole Genome Sequencing and Full-Length Transcript Sequencing of Abrus precatorius.</title>
        <authorList>
            <person name="Hovde B.T."/>
            <person name="Daligault H.E."/>
            <person name="Hanschen E.R."/>
            <person name="Kunde Y.A."/>
            <person name="Johnson M.B."/>
            <person name="Starkenburg S.R."/>
            <person name="Johnson S.L."/>
        </authorList>
    </citation>
    <scope>NUCLEOTIDE SEQUENCE [LARGE SCALE GENOMIC DNA]</scope>
</reference>
<proteinExistence type="inferred from homology"/>
<reference evidence="9" key="2">
    <citation type="submission" date="2025-08" db="UniProtKB">
        <authorList>
            <consortium name="RefSeq"/>
        </authorList>
    </citation>
    <scope>IDENTIFICATION</scope>
    <source>
        <tissue evidence="9">Young leaves</tissue>
    </source>
</reference>
<dbReference type="RefSeq" id="XP_027368774.1">
    <property type="nucleotide sequence ID" value="XM_027512973.1"/>
</dbReference>
<keyword evidence="2" id="KW-0645">Protease</keyword>
<dbReference type="PANTHER" id="PTHR47967">
    <property type="entry name" value="OS07G0603500 PROTEIN-RELATED"/>
    <property type="match status" value="1"/>
</dbReference>
<sequence length="431" mass="47724">MTTSFVSTIVSLAFIFQFPLTTATTTSFGSLVIKLIHYQSTLLSSYKKDTIWDYYSQKKIKHAFNDDFMSNLVPSPRNVVFLMNFSIGEPPVPQLAVMDTGSSLTWIKCLPCTSCSHQSVPIFDPSKSFTYASLTCSECSNNCDVNGQCPFNVEYVGSGSSEGNFAREQLTFETQDDSIVRVPSLIFGCGHKFSTSSNGYPYQGINGVFGLGSGRFSLVPSFGKKFSYCIGNLRNTNYKFNKLVLGDKANMQGDSTTLNVFNGLYYVNLEAISIGGRKLDIDPTVFERSTRDNNSGVIIDSGADHTWLTKYGFEVLSFEVENILEGISVQNKHNPYTLCYSGVASRDLSGFPVVTLHFAEGAVLDLDATSMFVQTTENEFCMALLPGNYFGDDYESFSSIGMLAQQNYNVGYDLNGMRVYFQRIDCELFDG</sequence>
<dbReference type="Gene3D" id="2.40.70.10">
    <property type="entry name" value="Acid Proteases"/>
    <property type="match status" value="2"/>
</dbReference>
<dbReference type="InterPro" id="IPR034161">
    <property type="entry name" value="Pepsin-like_plant"/>
</dbReference>
<dbReference type="PROSITE" id="PS00141">
    <property type="entry name" value="ASP_PROTEASE"/>
    <property type="match status" value="1"/>
</dbReference>
<evidence type="ECO:0000256" key="6">
    <source>
        <dbReference type="SAM" id="SignalP"/>
    </source>
</evidence>
<protein>
    <submittedName>
        <fullName evidence="9">Aspartic proteinase CDR1-like</fullName>
    </submittedName>
</protein>
<accession>A0A8B8MNG6</accession>